<dbReference type="OMA" id="WSHALRG"/>
<organism evidence="2 3">
    <name type="scientific">Echinococcus granulosus</name>
    <name type="common">Hydatid tapeworm</name>
    <dbReference type="NCBI Taxonomy" id="6210"/>
    <lineage>
        <taxon>Eukaryota</taxon>
        <taxon>Metazoa</taxon>
        <taxon>Spiralia</taxon>
        <taxon>Lophotrochozoa</taxon>
        <taxon>Platyhelminthes</taxon>
        <taxon>Cestoda</taxon>
        <taxon>Eucestoda</taxon>
        <taxon>Cyclophyllidea</taxon>
        <taxon>Taeniidae</taxon>
        <taxon>Echinococcus</taxon>
        <taxon>Echinococcus granulosus group</taxon>
    </lineage>
</organism>
<reference evidence="5" key="4">
    <citation type="submission" date="2020-10" db="UniProtKB">
        <authorList>
            <consortium name="WormBaseParasite"/>
        </authorList>
    </citation>
    <scope>IDENTIFICATION</scope>
</reference>
<dbReference type="OrthoDB" id="2382881at2759"/>
<reference evidence="1 4" key="2">
    <citation type="journal article" date="2013" name="Nature">
        <title>The genomes of four tapeworm species reveal adaptations to parasitism.</title>
        <authorList>
            <person name="Tsai I.J."/>
            <person name="Zarowiecki M."/>
            <person name="Holroyd N."/>
            <person name="Garciarrubio A."/>
            <person name="Sanchez-Flores A."/>
            <person name="Brooks K.L."/>
            <person name="Tracey A."/>
            <person name="Bobes R.J."/>
            <person name="Fragoso G."/>
            <person name="Sciutto E."/>
            <person name="Aslett M."/>
            <person name="Beasley H."/>
            <person name="Bennett H.M."/>
            <person name="Cai J."/>
            <person name="Camicia F."/>
            <person name="Clark R."/>
            <person name="Cucher M."/>
            <person name="De Silva N."/>
            <person name="Day T.A."/>
            <person name="Deplazes P."/>
            <person name="Estrada K."/>
            <person name="Fernandez C."/>
            <person name="Holland P.W."/>
            <person name="Hou J."/>
            <person name="Hu S."/>
            <person name="Huckvale T."/>
            <person name="Hung S.S."/>
            <person name="Kamenetzky L."/>
            <person name="Keane J.A."/>
            <person name="Kiss F."/>
            <person name="Koziol U."/>
            <person name="Lambert O."/>
            <person name="Liu K."/>
            <person name="Luo X."/>
            <person name="Luo Y."/>
            <person name="Macchiaroli N."/>
            <person name="Nichol S."/>
            <person name="Paps J."/>
            <person name="Parkinson J."/>
            <person name="Pouchkina-Stantcheva N."/>
            <person name="Riddiford N."/>
            <person name="Rosenzvit M."/>
            <person name="Salinas G."/>
            <person name="Wasmuth J.D."/>
            <person name="Zamanian M."/>
            <person name="Zheng Y."/>
            <person name="Cai X."/>
            <person name="Soberon X."/>
            <person name="Olson P.D."/>
            <person name="Laclette J.P."/>
            <person name="Brehm K."/>
            <person name="Berriman M."/>
            <person name="Garciarrubio A."/>
            <person name="Bobes R.J."/>
            <person name="Fragoso G."/>
            <person name="Sanchez-Flores A."/>
            <person name="Estrada K."/>
            <person name="Cevallos M.A."/>
            <person name="Morett E."/>
            <person name="Gonzalez V."/>
            <person name="Portillo T."/>
            <person name="Ochoa-Leyva A."/>
            <person name="Jose M.V."/>
            <person name="Sciutto E."/>
            <person name="Landa A."/>
            <person name="Jimenez L."/>
            <person name="Valdes V."/>
            <person name="Carrero J.C."/>
            <person name="Larralde C."/>
            <person name="Morales-Montor J."/>
            <person name="Limon-Lason J."/>
            <person name="Soberon X."/>
            <person name="Laclette J.P."/>
        </authorList>
    </citation>
    <scope>NUCLEOTIDE SEQUENCE [LARGE SCALE GENOMIC DNA]</scope>
</reference>
<reference evidence="2 3" key="1">
    <citation type="journal article" date="2013" name="Nat. Genet.">
        <title>The genome of the hydatid tapeworm Echinococcus granulosus.</title>
        <authorList>
            <person name="Zheng H."/>
            <person name="Zhang W."/>
            <person name="Zhang L."/>
            <person name="Zhang Z."/>
            <person name="Li J."/>
            <person name="Lu G."/>
            <person name="Zhu Y."/>
            <person name="Wang Y."/>
            <person name="Huang Y."/>
            <person name="Liu J."/>
            <person name="Kang H."/>
            <person name="Chen J."/>
            <person name="Wang L."/>
            <person name="Chen A."/>
            <person name="Yu S."/>
            <person name="Gao Z."/>
            <person name="Jin L."/>
            <person name="Gu W."/>
            <person name="Wang Z."/>
            <person name="Zhao L."/>
            <person name="Shi B."/>
            <person name="Wen H."/>
            <person name="Lin R."/>
            <person name="Jones M.K."/>
            <person name="Brejova B."/>
            <person name="Vinar T."/>
            <person name="Zhao G."/>
            <person name="McManus D.P."/>
            <person name="Chen Z."/>
            <person name="Zhou Y."/>
            <person name="Wang S."/>
        </authorList>
    </citation>
    <scope>NUCLEOTIDE SEQUENCE [LARGE SCALE GENOMIC DNA]</scope>
</reference>
<sequence length="911" mass="101649">MCADFPRGFFPDWWDIHTHKANHLNQLPSIRVPFGNGRSTTADWGRVGSCQLTLSDDAVQVHPQLSCDLAGALHRAGCPEPVLPVHYHWSQKKANLSSSSFSKTLFKELGITQLLDDPVFGEQACATFVCAKFVTFLNQNVPNLSKSQMRRRKYIETRASADNTLKFLELIEKSTSKVLSSARQSEVLQRALEKIVNTVKDLTAEPSEVEEGIRREILRKRRLKLQSPLTPSLGSMFRIPFDEVQAKAVSKYLGFDEEASTETQPKFSQLSYLSCGIDPFLIALSARPVNPDFLGSGCLRVIGEGNPLMLWAPPALTTSTPKIFLALLPNAVSFPLSTNQYTSFQVPDEFVGSSVCEIDAVQLDEFSLYSIARNTGSQVFTSRTRLKLLDSGSLTVVDCDHTQFNSSINYYKPTSVAICPWCIHSDRSSVASLRWALAGRTHDPVAFPDAHLAVVELFDAGLNRRLWCGRIPLSSEGECITHLLTNSVAASSLDFVDKCYTKFEESKRTYANSFLYESLLDYCQQVQKKQKGGFLSPEQLLYRAELDFRLSHASTWVRVGFADAPGLLCLATPKRLLCLDTRISGARAAQELFNMATKVVDMDKGRSFNPYESIFYAQPQWYGDTYALLATDYSGLVLDKRMPGHPVLHWSHALRGPLTYAQICDVKDQSGEFPAQAALVAASQMPGELSIMGINFNRNIALPPTVVGPCMTNGTLTDILDCPLNNLHSGILDPHFCNERFTTGLVGSTAYVLRDECDIKPIGVRGLMLTSRGDIFSEDWYFSEHRAAELHQSRAEEVRSWCLGFNSSNEPEPSRFKVSGLADELLNNVVKTRQKSTKATFELFTIEDVISESKREFADPTYPKELYSDLCQLLTSGSVPPSLSLSRRDEEKKYDSFIDQIIDEAKKKMKK</sequence>
<evidence type="ECO:0000313" key="5">
    <source>
        <dbReference type="WBParaSite" id="EgrG_000448700"/>
    </source>
</evidence>
<evidence type="ECO:0000313" key="4">
    <source>
        <dbReference type="Proteomes" id="UP000492820"/>
    </source>
</evidence>
<dbReference type="Proteomes" id="UP000019149">
    <property type="component" value="Unassembled WGS sequence"/>
</dbReference>
<dbReference type="CTD" id="36338184"/>
<dbReference type="STRING" id="6210.U6J535"/>
<dbReference type="Proteomes" id="UP000492820">
    <property type="component" value="Unassembled WGS sequence"/>
</dbReference>
<dbReference type="WBParaSite" id="EgrG_000448700">
    <property type="protein sequence ID" value="EgrG_000448700"/>
    <property type="gene ID" value="EgrG_000448700"/>
</dbReference>
<reference evidence="1" key="3">
    <citation type="submission" date="2014-06" db="EMBL/GenBank/DDBJ databases">
        <authorList>
            <person name="Aslett M."/>
        </authorList>
    </citation>
    <scope>NUCLEOTIDE SEQUENCE</scope>
</reference>
<gene>
    <name evidence="2 5" type="ORF">EGR_02469</name>
    <name evidence="1" type="ORF">EgrG_000448700</name>
</gene>
<evidence type="ECO:0000313" key="2">
    <source>
        <dbReference type="EMBL" id="EUB62673.1"/>
    </source>
</evidence>
<keyword evidence="3" id="KW-1185">Reference proteome</keyword>
<protein>
    <submittedName>
        <fullName evidence="1 5">TBP associated factor 1C</fullName>
    </submittedName>
</protein>
<dbReference type="EMBL" id="APAU02000011">
    <property type="protein sequence ID" value="EUB62673.1"/>
    <property type="molecule type" value="Genomic_DNA"/>
</dbReference>
<dbReference type="AlphaFoldDB" id="U6J535"/>
<accession>U6J535</accession>
<dbReference type="KEGG" id="egl:EGR_02469"/>
<dbReference type="RefSeq" id="XP_024353869.1">
    <property type="nucleotide sequence ID" value="XM_024491718.1"/>
</dbReference>
<dbReference type="EMBL" id="LK028579">
    <property type="protein sequence ID" value="CDS19196.1"/>
    <property type="molecule type" value="Genomic_DNA"/>
</dbReference>
<proteinExistence type="predicted"/>
<evidence type="ECO:0000313" key="1">
    <source>
        <dbReference type="EMBL" id="CDS19196.1"/>
    </source>
</evidence>
<evidence type="ECO:0000313" key="3">
    <source>
        <dbReference type="Proteomes" id="UP000019149"/>
    </source>
</evidence>
<dbReference type="GeneID" id="36338184"/>
<name>U6J535_ECHGR</name>